<accession>A0A370KG00</accession>
<gene>
    <name evidence="1" type="ORF">B5K06_30615</name>
</gene>
<organism evidence="1 2">
    <name type="scientific">Rhizobium grahamii</name>
    <dbReference type="NCBI Taxonomy" id="1120045"/>
    <lineage>
        <taxon>Bacteria</taxon>
        <taxon>Pseudomonadati</taxon>
        <taxon>Pseudomonadota</taxon>
        <taxon>Alphaproteobacteria</taxon>
        <taxon>Hyphomicrobiales</taxon>
        <taxon>Rhizobiaceae</taxon>
        <taxon>Rhizobium/Agrobacterium group</taxon>
        <taxon>Rhizobium</taxon>
    </lineage>
</organism>
<dbReference type="OrthoDB" id="8456799at2"/>
<evidence type="ECO:0000313" key="2">
    <source>
        <dbReference type="Proteomes" id="UP000254939"/>
    </source>
</evidence>
<proteinExistence type="predicted"/>
<dbReference type="EMBL" id="NAAC01000044">
    <property type="protein sequence ID" value="RDJ03157.1"/>
    <property type="molecule type" value="Genomic_DNA"/>
</dbReference>
<name>A0A370KG00_9HYPH</name>
<dbReference type="AlphaFoldDB" id="A0A370KG00"/>
<protein>
    <submittedName>
        <fullName evidence="1">Uncharacterized protein</fullName>
    </submittedName>
</protein>
<dbReference type="Proteomes" id="UP000254939">
    <property type="component" value="Unassembled WGS sequence"/>
</dbReference>
<evidence type="ECO:0000313" key="1">
    <source>
        <dbReference type="EMBL" id="RDJ03157.1"/>
    </source>
</evidence>
<reference evidence="1 2" key="1">
    <citation type="submission" date="2017-03" db="EMBL/GenBank/DDBJ databases">
        <title>Genome analysis of Rhizobial strains effectives or ineffectives for nitrogen fixation isolated from bean seeds.</title>
        <authorList>
            <person name="Peralta H."/>
            <person name="Aguilar-Vera A."/>
            <person name="Mora Y."/>
            <person name="Vargas-Lagunas C."/>
            <person name="Girard L."/>
            <person name="Mora J."/>
        </authorList>
    </citation>
    <scope>NUCLEOTIDE SEQUENCE [LARGE SCALE GENOMIC DNA]</scope>
    <source>
        <strain evidence="1 2">CCGM3</strain>
    </source>
</reference>
<comment type="caution">
    <text evidence="1">The sequence shown here is derived from an EMBL/GenBank/DDBJ whole genome shotgun (WGS) entry which is preliminary data.</text>
</comment>
<sequence>MRKINANEEYLGSSVANESNLLRGVVFKRVDAIRSNRARNTALLTDFSFVKVALKVLCRENSISHDRKASVEIAALLVALVREGAHCEKELIDGVRQRWSPLRIQ</sequence>